<evidence type="ECO:0000256" key="4">
    <source>
        <dbReference type="ARBA" id="ARBA00022679"/>
    </source>
</evidence>
<gene>
    <name evidence="18" type="ORF">KFL_012500010</name>
</gene>
<dbReference type="Gene3D" id="2.170.140.10">
    <property type="entry name" value="Chitin binding domain"/>
    <property type="match status" value="1"/>
</dbReference>
<dbReference type="PROSITE" id="PS50011">
    <property type="entry name" value="PROTEIN_KINASE_DOM"/>
    <property type="match status" value="1"/>
</dbReference>
<evidence type="ECO:0000256" key="11">
    <source>
        <dbReference type="ARBA" id="ARBA00023136"/>
    </source>
</evidence>
<keyword evidence="13" id="KW-0325">Glycoprotein</keyword>
<feature type="binding site" evidence="14">
    <location>
        <position position="415"/>
    </location>
    <ligand>
        <name>ATP</name>
        <dbReference type="ChEBI" id="CHEBI:30616"/>
    </ligand>
</feature>
<dbReference type="OrthoDB" id="4062651at2759"/>
<evidence type="ECO:0000256" key="8">
    <source>
        <dbReference type="ARBA" id="ARBA00022777"/>
    </source>
</evidence>
<dbReference type="STRING" id="105231.A0A1Y1IQR1"/>
<organism evidence="18 19">
    <name type="scientific">Klebsormidium nitens</name>
    <name type="common">Green alga</name>
    <name type="synonym">Ulothrix nitens</name>
    <dbReference type="NCBI Taxonomy" id="105231"/>
    <lineage>
        <taxon>Eukaryota</taxon>
        <taxon>Viridiplantae</taxon>
        <taxon>Streptophyta</taxon>
        <taxon>Klebsormidiophyceae</taxon>
        <taxon>Klebsormidiales</taxon>
        <taxon>Klebsormidiaceae</taxon>
        <taxon>Klebsormidium</taxon>
    </lineage>
</organism>
<dbReference type="InterPro" id="IPR002557">
    <property type="entry name" value="Chitin-bd_dom"/>
</dbReference>
<evidence type="ECO:0000256" key="9">
    <source>
        <dbReference type="ARBA" id="ARBA00022840"/>
    </source>
</evidence>
<dbReference type="FunFam" id="3.30.200.20:FF:000415">
    <property type="entry name" value="receptor-like serine/threonine-protein kinase NCRK"/>
    <property type="match status" value="1"/>
</dbReference>
<dbReference type="GO" id="GO:0005524">
    <property type="term" value="F:ATP binding"/>
    <property type="evidence" value="ECO:0007669"/>
    <property type="project" value="UniProtKB-UniRule"/>
</dbReference>
<dbReference type="EMBL" id="DF238199">
    <property type="protein sequence ID" value="GAQ93013.1"/>
    <property type="molecule type" value="Genomic_DNA"/>
</dbReference>
<dbReference type="SMART" id="SM00220">
    <property type="entry name" value="S_TKc"/>
    <property type="match status" value="1"/>
</dbReference>
<keyword evidence="4" id="KW-0808">Transferase</keyword>
<dbReference type="SUPFAM" id="SSF56112">
    <property type="entry name" value="Protein kinase-like (PK-like)"/>
    <property type="match status" value="1"/>
</dbReference>
<dbReference type="PROSITE" id="PS00108">
    <property type="entry name" value="PROTEIN_KINASE_ST"/>
    <property type="match status" value="1"/>
</dbReference>
<dbReference type="FunFam" id="1.10.510.10:FF:000240">
    <property type="entry name" value="Lectin-domain containing receptor kinase A4.3"/>
    <property type="match status" value="1"/>
</dbReference>
<evidence type="ECO:0000313" key="18">
    <source>
        <dbReference type="EMBL" id="GAQ93013.1"/>
    </source>
</evidence>
<keyword evidence="5 16" id="KW-0812">Transmembrane</keyword>
<proteinExistence type="predicted"/>
<keyword evidence="19" id="KW-1185">Reference proteome</keyword>
<feature type="region of interest" description="Disordered" evidence="15">
    <location>
        <begin position="746"/>
        <end position="787"/>
    </location>
</feature>
<evidence type="ECO:0000256" key="1">
    <source>
        <dbReference type="ARBA" id="ARBA00004251"/>
    </source>
</evidence>
<feature type="region of interest" description="Disordered" evidence="15">
    <location>
        <begin position="55"/>
        <end position="77"/>
    </location>
</feature>
<dbReference type="PROSITE" id="PS00107">
    <property type="entry name" value="PROTEIN_KINASE_ATP"/>
    <property type="match status" value="1"/>
</dbReference>
<evidence type="ECO:0000256" key="3">
    <source>
        <dbReference type="ARBA" id="ARBA00022527"/>
    </source>
</evidence>
<keyword evidence="2" id="KW-1003">Cell membrane</keyword>
<dbReference type="Gene3D" id="1.10.510.10">
    <property type="entry name" value="Transferase(Phosphotransferase) domain 1"/>
    <property type="match status" value="1"/>
</dbReference>
<dbReference type="GO" id="GO:0005576">
    <property type="term" value="C:extracellular region"/>
    <property type="evidence" value="ECO:0007669"/>
    <property type="project" value="InterPro"/>
</dbReference>
<dbReference type="GO" id="GO:0002229">
    <property type="term" value="P:defense response to oomycetes"/>
    <property type="evidence" value="ECO:0007669"/>
    <property type="project" value="UniProtKB-ARBA"/>
</dbReference>
<evidence type="ECO:0000256" key="5">
    <source>
        <dbReference type="ARBA" id="ARBA00022692"/>
    </source>
</evidence>
<keyword evidence="8 18" id="KW-0418">Kinase</keyword>
<keyword evidence="7 14" id="KW-0547">Nucleotide-binding</keyword>
<keyword evidence="11 16" id="KW-0472">Membrane</keyword>
<feature type="region of interest" description="Disordered" evidence="15">
    <location>
        <begin position="336"/>
        <end position="362"/>
    </location>
</feature>
<feature type="compositionally biased region" description="Low complexity" evidence="15">
    <location>
        <begin position="336"/>
        <end position="348"/>
    </location>
</feature>
<dbReference type="GO" id="GO:0004674">
    <property type="term" value="F:protein serine/threonine kinase activity"/>
    <property type="evidence" value="ECO:0007669"/>
    <property type="project" value="UniProtKB-KW"/>
</dbReference>
<evidence type="ECO:0000256" key="15">
    <source>
        <dbReference type="SAM" id="MobiDB-lite"/>
    </source>
</evidence>
<evidence type="ECO:0000256" key="12">
    <source>
        <dbReference type="ARBA" id="ARBA00023170"/>
    </source>
</evidence>
<keyword evidence="6" id="KW-0732">Signal</keyword>
<dbReference type="InterPro" id="IPR008271">
    <property type="entry name" value="Ser/Thr_kinase_AS"/>
</dbReference>
<evidence type="ECO:0000256" key="2">
    <source>
        <dbReference type="ARBA" id="ARBA00022475"/>
    </source>
</evidence>
<dbReference type="OMA" id="PMAISEY"/>
<evidence type="ECO:0000256" key="14">
    <source>
        <dbReference type="PROSITE-ProRule" id="PRU10141"/>
    </source>
</evidence>
<evidence type="ECO:0000256" key="7">
    <source>
        <dbReference type="ARBA" id="ARBA00022741"/>
    </source>
</evidence>
<evidence type="ECO:0000313" key="19">
    <source>
        <dbReference type="Proteomes" id="UP000054558"/>
    </source>
</evidence>
<dbReference type="GO" id="GO:0008061">
    <property type="term" value="F:chitin binding"/>
    <property type="evidence" value="ECO:0007669"/>
    <property type="project" value="InterPro"/>
</dbReference>
<dbReference type="Pfam" id="PF07714">
    <property type="entry name" value="PK_Tyr_Ser-Thr"/>
    <property type="match status" value="1"/>
</dbReference>
<dbReference type="AlphaFoldDB" id="A0A1Y1IQR1"/>
<keyword evidence="3" id="KW-0723">Serine/threonine-protein kinase</keyword>
<dbReference type="InterPro" id="IPR017441">
    <property type="entry name" value="Protein_kinase_ATP_BS"/>
</dbReference>
<dbReference type="InterPro" id="IPR011009">
    <property type="entry name" value="Kinase-like_dom_sf"/>
</dbReference>
<keyword evidence="12" id="KW-0675">Receptor</keyword>
<name>A0A1Y1IQR1_KLENI</name>
<keyword evidence="10 16" id="KW-1133">Transmembrane helix</keyword>
<protein>
    <submittedName>
        <fullName evidence="18">Protein kinase superfamily protein</fullName>
    </submittedName>
</protein>
<dbReference type="PANTHER" id="PTHR47989">
    <property type="entry name" value="OS01G0750732 PROTEIN"/>
    <property type="match status" value="1"/>
</dbReference>
<feature type="compositionally biased region" description="Low complexity" evidence="15">
    <location>
        <begin position="746"/>
        <end position="763"/>
    </location>
</feature>
<dbReference type="SUPFAM" id="SSF57625">
    <property type="entry name" value="Invertebrate chitin-binding proteins"/>
    <property type="match status" value="1"/>
</dbReference>
<accession>A0A1Y1IQR1</accession>
<sequence>MGQLGLSADTCKEDCKTFCVCTSDRCDVQSCPPGTLYNVGIAICDAASNVACGKDAKPTPAPKVTPAPKTPNTPALVVPSPVASTPVPTPVLTPAPTPVPPAPTAVTTFAPTPVATLAPTPVTQAPIPVTPAPTPVLPTATPVSLPTQIVVAPTATPVTVAPTATPVRTAGNPANPTLTSIPTSTTPIPSPLVVLQNFTLSPSVNVTINPLSNLTITPSLNLSIFPVLNSSIAPGSNASTSTAIILPPGANGTLGNITTTLPKQTDPPAARDKGGSNTGVIIAAVVIVVIVVALIALCTVLCCCYRQRIAVAWGRRGKGSLFKGGREPRFVPFAAAPSASHSTPSVTANPNRNPVQTPAAPPSAAAGFSKVYPFSYQDIQKATSKFSEAHLLGEGGFGMVYYGRLADGRGVAVKKATAGRRETQEQFRNEVDFLSRVHHRHLVALLGYCQEGGEQMLVYELMPEGSLSNHLYGRGDPLTWQQRMKIALGAARGLEYLHVGAHPAIVHRDVKTDNLLLTKDFDCKVADFGLSRLPSTQGTSVSYETMPSAVKGTLGYLDPDYVTGNPITTKSDVYSFGVVLLQLASGRPAIDMRSGSECRSLVDWARPFLQAQNYGPVMDPRLHGRFSRDDFAQLCALAAACVDRSPLRRPSMTETVRILEVLESAARLADAAPALGGAFHALGLGKFSPGASSSESFSGGSFAGAFDGGHGVTSSPGGRSAGAFEGGNGVSNGSAVPFVRRYEWRSGSSTQSGMLSSRPPSDGSGRRDMESFSGNLGELTVSEVNPR</sequence>
<feature type="region of interest" description="Disordered" evidence="15">
    <location>
        <begin position="164"/>
        <end position="183"/>
    </location>
</feature>
<evidence type="ECO:0000256" key="13">
    <source>
        <dbReference type="ARBA" id="ARBA00023180"/>
    </source>
</evidence>
<dbReference type="InterPro" id="IPR000719">
    <property type="entry name" value="Prot_kinase_dom"/>
</dbReference>
<dbReference type="Proteomes" id="UP000054558">
    <property type="component" value="Unassembled WGS sequence"/>
</dbReference>
<evidence type="ECO:0000256" key="10">
    <source>
        <dbReference type="ARBA" id="ARBA00022989"/>
    </source>
</evidence>
<dbReference type="Pfam" id="PF01607">
    <property type="entry name" value="CBM_14"/>
    <property type="match status" value="1"/>
</dbReference>
<feature type="domain" description="Protein kinase" evidence="17">
    <location>
        <begin position="386"/>
        <end position="662"/>
    </location>
</feature>
<reference evidence="18 19" key="1">
    <citation type="journal article" date="2014" name="Nat. Commun.">
        <title>Klebsormidium flaccidum genome reveals primary factors for plant terrestrial adaptation.</title>
        <authorList>
            <person name="Hori K."/>
            <person name="Maruyama F."/>
            <person name="Fujisawa T."/>
            <person name="Togashi T."/>
            <person name="Yamamoto N."/>
            <person name="Seo M."/>
            <person name="Sato S."/>
            <person name="Yamada T."/>
            <person name="Mori H."/>
            <person name="Tajima N."/>
            <person name="Moriyama T."/>
            <person name="Ikeuchi M."/>
            <person name="Watanabe M."/>
            <person name="Wada H."/>
            <person name="Kobayashi K."/>
            <person name="Saito M."/>
            <person name="Masuda T."/>
            <person name="Sasaki-Sekimoto Y."/>
            <person name="Mashiguchi K."/>
            <person name="Awai K."/>
            <person name="Shimojima M."/>
            <person name="Masuda S."/>
            <person name="Iwai M."/>
            <person name="Nobusawa T."/>
            <person name="Narise T."/>
            <person name="Kondo S."/>
            <person name="Saito H."/>
            <person name="Sato R."/>
            <person name="Murakawa M."/>
            <person name="Ihara Y."/>
            <person name="Oshima-Yamada Y."/>
            <person name="Ohtaka K."/>
            <person name="Satoh M."/>
            <person name="Sonobe K."/>
            <person name="Ishii M."/>
            <person name="Ohtani R."/>
            <person name="Kanamori-Sato M."/>
            <person name="Honoki R."/>
            <person name="Miyazaki D."/>
            <person name="Mochizuki H."/>
            <person name="Umetsu J."/>
            <person name="Higashi K."/>
            <person name="Shibata D."/>
            <person name="Kamiya Y."/>
            <person name="Sato N."/>
            <person name="Nakamura Y."/>
            <person name="Tabata S."/>
            <person name="Ida S."/>
            <person name="Kurokawa K."/>
            <person name="Ohta H."/>
        </authorList>
    </citation>
    <scope>NUCLEOTIDE SEQUENCE [LARGE SCALE GENOMIC DNA]</scope>
    <source>
        <strain evidence="18 19">NIES-2285</strain>
    </source>
</reference>
<feature type="transmembrane region" description="Helical" evidence="16">
    <location>
        <begin position="280"/>
        <end position="305"/>
    </location>
</feature>
<dbReference type="GO" id="GO:0005886">
    <property type="term" value="C:plasma membrane"/>
    <property type="evidence" value="ECO:0000318"/>
    <property type="project" value="GO_Central"/>
</dbReference>
<dbReference type="PANTHER" id="PTHR47989:SF47">
    <property type="entry name" value="SERINE_THREONINE-PROTEIN KINASE PBL28-RELATED"/>
    <property type="match status" value="1"/>
</dbReference>
<dbReference type="InterPro" id="IPR001245">
    <property type="entry name" value="Ser-Thr/Tyr_kinase_cat_dom"/>
</dbReference>
<comment type="subcellular location">
    <subcellularLocation>
        <location evidence="1">Cell membrane</location>
        <topology evidence="1">Single-pass type I membrane protein</topology>
    </subcellularLocation>
</comment>
<evidence type="ECO:0000259" key="17">
    <source>
        <dbReference type="PROSITE" id="PS50011"/>
    </source>
</evidence>
<feature type="compositionally biased region" description="Pro residues" evidence="15">
    <location>
        <begin position="59"/>
        <end position="71"/>
    </location>
</feature>
<dbReference type="PRINTS" id="PR01217">
    <property type="entry name" value="PRICHEXTENSN"/>
</dbReference>
<dbReference type="Gene3D" id="3.30.200.20">
    <property type="entry name" value="Phosphorylase Kinase, domain 1"/>
    <property type="match status" value="1"/>
</dbReference>
<evidence type="ECO:0000256" key="6">
    <source>
        <dbReference type="ARBA" id="ARBA00022729"/>
    </source>
</evidence>
<dbReference type="InterPro" id="IPR036508">
    <property type="entry name" value="Chitin-bd_dom_sf"/>
</dbReference>
<keyword evidence="9 14" id="KW-0067">ATP-binding</keyword>
<evidence type="ECO:0000256" key="16">
    <source>
        <dbReference type="SAM" id="Phobius"/>
    </source>
</evidence>